<protein>
    <submittedName>
        <fullName evidence="1">DNA alkylation repair protein</fullName>
    </submittedName>
</protein>
<organism evidence="1 2">
    <name type="scientific">Thermophilibacter gallinarum</name>
    <dbReference type="NCBI Taxonomy" id="2779357"/>
    <lineage>
        <taxon>Bacteria</taxon>
        <taxon>Bacillati</taxon>
        <taxon>Actinomycetota</taxon>
        <taxon>Coriobacteriia</taxon>
        <taxon>Coriobacteriales</taxon>
        <taxon>Atopobiaceae</taxon>
        <taxon>Thermophilibacter</taxon>
    </lineage>
</organism>
<dbReference type="CDD" id="cd06561">
    <property type="entry name" value="AlkD_like"/>
    <property type="match status" value="1"/>
</dbReference>
<sequence length="257" mass="29650">MCDIFSVSEHLFVSRITSKRFVLVDNTFSRIRRELEALADPAYRDFQAKLVPTVDPARILGVRTPALRDYARRLAREQPAETRAFLAVLPHETYDENNLHGELIGRMAKTPAEAFELLDAFLPFVDNWATCDLIRVPAFKHDLPAVLERIHGWVADEPEYTVRFGVVQLMTLFLDDAFEPEHLALVAGINRPEYYVNMARAWYFSFALIKQPEATLPLFERRPIALDVWTHNKALQKARESRRIAPEQKAYLQSLKV</sequence>
<keyword evidence="2" id="KW-1185">Reference proteome</keyword>
<evidence type="ECO:0000313" key="1">
    <source>
        <dbReference type="EMBL" id="MBE5023871.1"/>
    </source>
</evidence>
<dbReference type="PANTHER" id="PTHR34070:SF1">
    <property type="entry name" value="DNA ALKYLATION REPAIR PROTEIN"/>
    <property type="match status" value="1"/>
</dbReference>
<gene>
    <name evidence="1" type="ORF">INF26_03260</name>
</gene>
<dbReference type="EMBL" id="JADCJZ010000001">
    <property type="protein sequence ID" value="MBE5023871.1"/>
    <property type="molecule type" value="Genomic_DNA"/>
</dbReference>
<dbReference type="Gene3D" id="1.25.10.90">
    <property type="match status" value="1"/>
</dbReference>
<dbReference type="PANTHER" id="PTHR34070">
    <property type="entry name" value="ARMADILLO-TYPE FOLD"/>
    <property type="match status" value="1"/>
</dbReference>
<reference evidence="1 2" key="1">
    <citation type="submission" date="2020-10" db="EMBL/GenBank/DDBJ databases">
        <title>ChiBAC.</title>
        <authorList>
            <person name="Zenner C."/>
            <person name="Hitch T.C.A."/>
            <person name="Clavel T."/>
        </authorList>
    </citation>
    <scope>NUCLEOTIDE SEQUENCE [LARGE SCALE GENOMIC DNA]</scope>
    <source>
        <strain evidence="1 2">DSM 107455</strain>
    </source>
</reference>
<dbReference type="Pfam" id="PF08713">
    <property type="entry name" value="DNA_alkylation"/>
    <property type="match status" value="1"/>
</dbReference>
<dbReference type="SUPFAM" id="SSF48371">
    <property type="entry name" value="ARM repeat"/>
    <property type="match status" value="1"/>
</dbReference>
<proteinExistence type="predicted"/>
<evidence type="ECO:0000313" key="2">
    <source>
        <dbReference type="Proteomes" id="UP001194273"/>
    </source>
</evidence>
<dbReference type="InterPro" id="IPR016024">
    <property type="entry name" value="ARM-type_fold"/>
</dbReference>
<name>A0ABR9QS09_9ACTN</name>
<dbReference type="InterPro" id="IPR014825">
    <property type="entry name" value="DNA_alkylation"/>
</dbReference>
<comment type="caution">
    <text evidence="1">The sequence shown here is derived from an EMBL/GenBank/DDBJ whole genome shotgun (WGS) entry which is preliminary data.</text>
</comment>
<accession>A0ABR9QS09</accession>
<dbReference type="Proteomes" id="UP001194273">
    <property type="component" value="Unassembled WGS sequence"/>
</dbReference>